<evidence type="ECO:0000313" key="3">
    <source>
        <dbReference type="EMBL" id="MBW4331645.1"/>
    </source>
</evidence>
<evidence type="ECO:0000313" key="4">
    <source>
        <dbReference type="Proteomes" id="UP001197214"/>
    </source>
</evidence>
<dbReference type="Proteomes" id="UP001197214">
    <property type="component" value="Unassembled WGS sequence"/>
</dbReference>
<accession>A0ABS6XN62</accession>
<sequence>MIIVIGGGIVGLTCTLALARAGHDVIAFAPVDDAAPSWGNAGHIAVEQIAPLASRASLASAIGRLTIFGGALALPPRMMRDWLPFSLDFVKASTPARFTAGRVALAELMALAFPAWRRLVDTLDAHDLLSDAGHLMVWETEASGETGYRTWQNADIGTAAFTAASPKDAARIDALMRKPLHRPALFTGSGQIRDLTELRELLRRAVADAGVAVHDLSATLELRDGRAVVNGVSADAVLVAAGIGSRALMEQAGHRTPLIAERGYHIRAHAGDWPADLPPVVFEDRSMIVTRYADCVQAASFVELGNSRMPPDPRKWRRLERHVAELGLPLHPPFRRWMGSRPTLPDYLPAIGRSRHASNLFYAFGHQHLGLTLAPATADIIAAMIAQTTLPIDIAPFDIARFAK</sequence>
<organism evidence="3 4">
    <name type="scientific">Stakelama flava</name>
    <dbReference type="NCBI Taxonomy" id="2860338"/>
    <lineage>
        <taxon>Bacteria</taxon>
        <taxon>Pseudomonadati</taxon>
        <taxon>Pseudomonadota</taxon>
        <taxon>Alphaproteobacteria</taxon>
        <taxon>Sphingomonadales</taxon>
        <taxon>Sphingomonadaceae</taxon>
        <taxon>Stakelama</taxon>
    </lineage>
</organism>
<dbReference type="InterPro" id="IPR006076">
    <property type="entry name" value="FAD-dep_OxRdtase"/>
</dbReference>
<evidence type="ECO:0000259" key="2">
    <source>
        <dbReference type="Pfam" id="PF01266"/>
    </source>
</evidence>
<dbReference type="RefSeq" id="WP_219238762.1">
    <property type="nucleotide sequence ID" value="NZ_JAHWZX010000011.1"/>
</dbReference>
<evidence type="ECO:0000256" key="1">
    <source>
        <dbReference type="ARBA" id="ARBA00023002"/>
    </source>
</evidence>
<proteinExistence type="predicted"/>
<dbReference type="Pfam" id="PF01266">
    <property type="entry name" value="DAO"/>
    <property type="match status" value="1"/>
</dbReference>
<comment type="caution">
    <text evidence="3">The sequence shown here is derived from an EMBL/GenBank/DDBJ whole genome shotgun (WGS) entry which is preliminary data.</text>
</comment>
<feature type="domain" description="FAD dependent oxidoreductase" evidence="2">
    <location>
        <begin position="2"/>
        <end position="384"/>
    </location>
</feature>
<name>A0ABS6XN62_9SPHN</name>
<dbReference type="PANTHER" id="PTHR13847:SF289">
    <property type="entry name" value="GLYCINE OXIDASE"/>
    <property type="match status" value="1"/>
</dbReference>
<dbReference type="PANTHER" id="PTHR13847">
    <property type="entry name" value="SARCOSINE DEHYDROGENASE-RELATED"/>
    <property type="match status" value="1"/>
</dbReference>
<reference evidence="3 4" key="1">
    <citation type="submission" date="2021-07" db="EMBL/GenBank/DDBJ databases">
        <title>Stakelama flava sp. nov., a novel endophytic bacterium isolated from branch of Kandelia candel.</title>
        <authorList>
            <person name="Tuo L."/>
        </authorList>
    </citation>
    <scope>NUCLEOTIDE SEQUENCE [LARGE SCALE GENOMIC DNA]</scope>
    <source>
        <strain evidence="3 4">CBK3Z-3</strain>
    </source>
</reference>
<keyword evidence="1" id="KW-0560">Oxidoreductase</keyword>
<keyword evidence="4" id="KW-1185">Reference proteome</keyword>
<dbReference type="EMBL" id="JAHWZX010000011">
    <property type="protein sequence ID" value="MBW4331645.1"/>
    <property type="molecule type" value="Genomic_DNA"/>
</dbReference>
<gene>
    <name evidence="3" type="ORF">KY084_12270</name>
</gene>
<protein>
    <submittedName>
        <fullName evidence="3">FAD-binding oxidoreductase</fullName>
    </submittedName>
</protein>